<feature type="compositionally biased region" description="Polar residues" evidence="1">
    <location>
        <begin position="13"/>
        <end position="22"/>
    </location>
</feature>
<evidence type="ECO:0000313" key="3">
    <source>
        <dbReference type="Proteomes" id="UP001651158"/>
    </source>
</evidence>
<feature type="region of interest" description="Disordered" evidence="1">
    <location>
        <begin position="152"/>
        <end position="171"/>
    </location>
</feature>
<dbReference type="Proteomes" id="UP001651158">
    <property type="component" value="Unassembled WGS sequence"/>
</dbReference>
<feature type="compositionally biased region" description="Basic residues" evidence="1">
    <location>
        <begin position="152"/>
        <end position="164"/>
    </location>
</feature>
<keyword evidence="3" id="KW-1185">Reference proteome</keyword>
<organism evidence="2 3">
    <name type="scientific">Taenia crassiceps</name>
    <dbReference type="NCBI Taxonomy" id="6207"/>
    <lineage>
        <taxon>Eukaryota</taxon>
        <taxon>Metazoa</taxon>
        <taxon>Spiralia</taxon>
        <taxon>Lophotrochozoa</taxon>
        <taxon>Platyhelminthes</taxon>
        <taxon>Cestoda</taxon>
        <taxon>Eucestoda</taxon>
        <taxon>Cyclophyllidea</taxon>
        <taxon>Taeniidae</taxon>
        <taxon>Taenia</taxon>
    </lineage>
</organism>
<feature type="region of interest" description="Disordered" evidence="1">
    <location>
        <begin position="89"/>
        <end position="111"/>
    </location>
</feature>
<dbReference type="EMBL" id="JAKROA010000008">
    <property type="protein sequence ID" value="KAL5105493.1"/>
    <property type="molecule type" value="Genomic_DNA"/>
</dbReference>
<accession>A0ABR4Q7J0</accession>
<name>A0ABR4Q7J0_9CEST</name>
<reference evidence="2 3" key="1">
    <citation type="journal article" date="2022" name="Front. Cell. Infect. Microbiol.">
        <title>The Genomes of Two Strains of Taenia crassiceps the Animal Model for the Study of Human Cysticercosis.</title>
        <authorList>
            <person name="Bobes R.J."/>
            <person name="Estrada K."/>
            <person name="Rios-Valencia D.G."/>
            <person name="Calderon-Gallegos A."/>
            <person name="de la Torre P."/>
            <person name="Carrero J.C."/>
            <person name="Sanchez-Flores A."/>
            <person name="Laclette J.P."/>
        </authorList>
    </citation>
    <scope>NUCLEOTIDE SEQUENCE [LARGE SCALE GENOMIC DNA]</scope>
    <source>
        <strain evidence="2">WFUcys</strain>
    </source>
</reference>
<feature type="region of interest" description="Disordered" evidence="1">
    <location>
        <begin position="1"/>
        <end position="22"/>
    </location>
</feature>
<evidence type="ECO:0000256" key="1">
    <source>
        <dbReference type="SAM" id="MobiDB-lite"/>
    </source>
</evidence>
<protein>
    <submittedName>
        <fullName evidence="2">Uncharacterized protein</fullName>
    </submittedName>
</protein>
<gene>
    <name evidence="2" type="ORF">TcWFU_005855</name>
</gene>
<proteinExistence type="predicted"/>
<sequence length="202" mass="22623">MTENAAMRFMPTESATPRTRGISASHTTQLRLLSASSQPQVQLTLTMAGGTMRRGRCRAVHSAHSTPPQSAHLLPLFSCTSLPHLPPTQLTPVPQAADTSFSSPHLASPRLASPRLASPQRLSTVNVWRLLRQHQSPSSLHRQYHITMLRRRRRRRRRRRHCDRRHLETNPPGVELDTDPCVGVLDGANVGSIYSKLLEDTR</sequence>
<evidence type="ECO:0000313" key="2">
    <source>
        <dbReference type="EMBL" id="KAL5105493.1"/>
    </source>
</evidence>
<feature type="compositionally biased region" description="Polar residues" evidence="1">
    <location>
        <begin position="89"/>
        <end position="105"/>
    </location>
</feature>
<comment type="caution">
    <text evidence="2">The sequence shown here is derived from an EMBL/GenBank/DDBJ whole genome shotgun (WGS) entry which is preliminary data.</text>
</comment>